<dbReference type="EMBL" id="PDNW01000002">
    <property type="protein sequence ID" value="PLC51466.1"/>
    <property type="molecule type" value="Genomic_DNA"/>
</dbReference>
<sequence length="296" mass="31813">MNVAIVGCGDVGRCYAKALMDAGHQVSELCDSRPSVAIARYAEEISAKVHSEPGDWLAEVDLVISAVFGGVALDVARQSLTYMHKDSIYADFTTGRPADLRAAANMALEANIEFVDVAITGAIGLGGQKTPLLCAGPATARFVELMKAIGAPIRIVGTEPGDAVALKLLRSIFTKGLEALAVECLMAAEHQGLRQSLYEVLSDIDQTPIRNFMEATVTTHVRHAERRLAEVREARLQLESEGIQPRALDGVAALFEHTANAIQNSPIEGEATIENSLRWLLDQQRSDATKAPTTDH</sequence>
<dbReference type="SUPFAM" id="SSF51735">
    <property type="entry name" value="NAD(P)-binding Rossmann-fold domains"/>
    <property type="match status" value="1"/>
</dbReference>
<keyword evidence="4" id="KW-1185">Reference proteome</keyword>
<reference evidence="3 4" key="1">
    <citation type="submission" date="2017-10" db="EMBL/GenBank/DDBJ databases">
        <title>Two draft genome sequences of Pusillimonas sp. strains isolated from a nitrate- and radionuclide-contaminated groundwater in Russia.</title>
        <authorList>
            <person name="Grouzdev D.S."/>
            <person name="Tourova T.P."/>
            <person name="Goeva M.A."/>
            <person name="Babich T.L."/>
            <person name="Sokolova D.S."/>
            <person name="Abdullin R."/>
            <person name="Poltaraus A.B."/>
            <person name="Toshchakov S.V."/>
            <person name="Nazina T.N."/>
        </authorList>
    </citation>
    <scope>NUCLEOTIDE SEQUENCE [LARGE SCALE GENOMIC DNA]</scope>
    <source>
        <strain evidence="3 4">JR1/69-3-13</strain>
    </source>
</reference>
<protein>
    <submittedName>
        <fullName evidence="3">6-phosphogluconate dehydrogenase</fullName>
    </submittedName>
</protein>
<dbReference type="SUPFAM" id="SSF48179">
    <property type="entry name" value="6-phosphogluconate dehydrogenase C-terminal domain-like"/>
    <property type="match status" value="1"/>
</dbReference>
<dbReference type="InterPro" id="IPR015814">
    <property type="entry name" value="Pgluconate_DH_NAD-bd_C"/>
</dbReference>
<evidence type="ECO:0000313" key="3">
    <source>
        <dbReference type="EMBL" id="PLC51466.1"/>
    </source>
</evidence>
<dbReference type="InterPro" id="IPR013328">
    <property type="entry name" value="6PGD_dom2"/>
</dbReference>
<evidence type="ECO:0000259" key="2">
    <source>
        <dbReference type="Pfam" id="PF09130"/>
    </source>
</evidence>
<evidence type="ECO:0000313" key="4">
    <source>
        <dbReference type="Proteomes" id="UP000234190"/>
    </source>
</evidence>
<proteinExistence type="predicted"/>
<dbReference type="Gene3D" id="3.40.50.720">
    <property type="entry name" value="NAD(P)-binding Rossmann-like Domain"/>
    <property type="match status" value="1"/>
</dbReference>
<gene>
    <name evidence="3" type="ORF">CR159_03825</name>
</gene>
<dbReference type="InterPro" id="IPR006115">
    <property type="entry name" value="6PGDH_NADP-bd"/>
</dbReference>
<feature type="domain" description="Phosphogluconate dehydrogenase NAD-binding putative C-terminal" evidence="2">
    <location>
        <begin position="188"/>
        <end position="257"/>
    </location>
</feature>
<accession>A0A2N4U8W8</accession>
<evidence type="ECO:0000259" key="1">
    <source>
        <dbReference type="Pfam" id="PF03446"/>
    </source>
</evidence>
<dbReference type="Pfam" id="PF09130">
    <property type="entry name" value="DUF1932"/>
    <property type="match status" value="1"/>
</dbReference>
<comment type="caution">
    <text evidence="3">The sequence shown here is derived from an EMBL/GenBank/DDBJ whole genome shotgun (WGS) entry which is preliminary data.</text>
</comment>
<feature type="domain" description="6-phosphogluconate dehydrogenase NADP-binding" evidence="1">
    <location>
        <begin position="2"/>
        <end position="151"/>
    </location>
</feature>
<dbReference type="Pfam" id="PF03446">
    <property type="entry name" value="NAD_binding_2"/>
    <property type="match status" value="1"/>
</dbReference>
<dbReference type="AlphaFoldDB" id="A0A2N4U8W8"/>
<name>A0A2N4U8W8_9BURK</name>
<dbReference type="Gene3D" id="1.10.1040.10">
    <property type="entry name" value="N-(1-d-carboxylethyl)-l-norvaline Dehydrogenase, domain 2"/>
    <property type="match status" value="1"/>
</dbReference>
<dbReference type="RefSeq" id="WP_102072783.1">
    <property type="nucleotide sequence ID" value="NZ_PDNW01000002.1"/>
</dbReference>
<organism evidence="3 4">
    <name type="scientific">Pollutimonas subterranea</name>
    <dbReference type="NCBI Taxonomy" id="2045210"/>
    <lineage>
        <taxon>Bacteria</taxon>
        <taxon>Pseudomonadati</taxon>
        <taxon>Pseudomonadota</taxon>
        <taxon>Betaproteobacteria</taxon>
        <taxon>Burkholderiales</taxon>
        <taxon>Alcaligenaceae</taxon>
        <taxon>Pollutimonas</taxon>
    </lineage>
</organism>
<dbReference type="GO" id="GO:0050661">
    <property type="term" value="F:NADP binding"/>
    <property type="evidence" value="ECO:0007669"/>
    <property type="project" value="InterPro"/>
</dbReference>
<dbReference type="OrthoDB" id="943692at2"/>
<dbReference type="InterPro" id="IPR008927">
    <property type="entry name" value="6-PGluconate_DH-like_C_sf"/>
</dbReference>
<dbReference type="Proteomes" id="UP000234190">
    <property type="component" value="Unassembled WGS sequence"/>
</dbReference>
<dbReference type="InterPro" id="IPR036291">
    <property type="entry name" value="NAD(P)-bd_dom_sf"/>
</dbReference>